<dbReference type="AlphaFoldDB" id="A0A0K2VTN7"/>
<gene>
    <name evidence="2" type="ORF">MPL1032_180173</name>
</gene>
<feature type="compositionally biased region" description="Low complexity" evidence="1">
    <location>
        <begin position="50"/>
        <end position="65"/>
    </location>
</feature>
<proteinExistence type="predicted"/>
<accession>A0A0K2VTN7</accession>
<dbReference type="EMBL" id="CCND01000010">
    <property type="protein sequence ID" value="CDX53810.1"/>
    <property type="molecule type" value="Genomic_DNA"/>
</dbReference>
<organism evidence="2 3">
    <name type="scientific">Mesorhizobium plurifarium</name>
    <dbReference type="NCBI Taxonomy" id="69974"/>
    <lineage>
        <taxon>Bacteria</taxon>
        <taxon>Pseudomonadati</taxon>
        <taxon>Pseudomonadota</taxon>
        <taxon>Alphaproteobacteria</taxon>
        <taxon>Hyphomicrobiales</taxon>
        <taxon>Phyllobacteriaceae</taxon>
        <taxon>Mesorhizobium</taxon>
    </lineage>
</organism>
<evidence type="ECO:0000313" key="2">
    <source>
        <dbReference type="EMBL" id="CDX53810.1"/>
    </source>
</evidence>
<name>A0A0K2VTN7_MESPL</name>
<reference evidence="3" key="1">
    <citation type="submission" date="2014-08" db="EMBL/GenBank/DDBJ databases">
        <authorList>
            <person name="Edwards T."/>
        </authorList>
    </citation>
    <scope>NUCLEOTIDE SEQUENCE [LARGE SCALE GENOMIC DNA]</scope>
</reference>
<evidence type="ECO:0000313" key="3">
    <source>
        <dbReference type="Proteomes" id="UP000182888"/>
    </source>
</evidence>
<evidence type="ECO:0000256" key="1">
    <source>
        <dbReference type="SAM" id="MobiDB-lite"/>
    </source>
</evidence>
<protein>
    <submittedName>
        <fullName evidence="2">Uncharacterized protein</fullName>
    </submittedName>
</protein>
<feature type="region of interest" description="Disordered" evidence="1">
    <location>
        <begin position="50"/>
        <end position="70"/>
    </location>
</feature>
<dbReference type="Proteomes" id="UP000182888">
    <property type="component" value="Unassembled WGS sequence"/>
</dbReference>
<sequence length="101" mass="10983">MRSPLKIGRRNQLGGEMTLIWISQTPQKPSAAGVLCGIYAVALRRFNRGLPQRGRGPARAGPRRLAGGGSRIGRRLFSAAKRMDIDSRFLDLDLIARSGPA</sequence>